<dbReference type="SUPFAM" id="SSF53335">
    <property type="entry name" value="S-adenosyl-L-methionine-dependent methyltransferases"/>
    <property type="match status" value="1"/>
</dbReference>
<proteinExistence type="inferred from homology"/>
<dbReference type="Pfam" id="PF00398">
    <property type="entry name" value="RrnaAD"/>
    <property type="match status" value="1"/>
</dbReference>
<dbReference type="PANTHER" id="PTHR11727">
    <property type="entry name" value="DIMETHYLADENOSINE TRANSFERASE"/>
    <property type="match status" value="1"/>
</dbReference>
<keyword evidence="2 7" id="KW-0698">rRNA processing</keyword>
<feature type="binding site" evidence="7 8">
    <location>
        <position position="54"/>
    </location>
    <ligand>
        <name>S-adenosyl-L-methionine</name>
        <dbReference type="ChEBI" id="CHEBI:59789"/>
    </ligand>
</feature>
<dbReference type="NCBIfam" id="TIGR00755">
    <property type="entry name" value="ksgA"/>
    <property type="match status" value="1"/>
</dbReference>
<dbReference type="HAMAP" id="MF_00607">
    <property type="entry name" value="16SrRNA_methyltr_A"/>
    <property type="match status" value="1"/>
</dbReference>
<feature type="binding site" evidence="7 8">
    <location>
        <position position="100"/>
    </location>
    <ligand>
        <name>S-adenosyl-L-methionine</name>
        <dbReference type="ChEBI" id="CHEBI:59789"/>
    </ligand>
</feature>
<evidence type="ECO:0000313" key="10">
    <source>
        <dbReference type="EMBL" id="MBC8575303.1"/>
    </source>
</evidence>
<keyword evidence="1 7" id="KW-0963">Cytoplasm</keyword>
<keyword evidence="6 7" id="KW-0694">RNA-binding</keyword>
<comment type="function">
    <text evidence="7">Specifically dimethylates two adjacent adenosines (A1518 and A1519) in the loop of a conserved hairpin near the 3'-end of 16S rRNA in the 30S particle. May play a critical role in biogenesis of 30S subunits.</text>
</comment>
<gene>
    <name evidence="7 10" type="primary">rsmA</name>
    <name evidence="7" type="synonym">ksgA</name>
    <name evidence="10" type="ORF">H8717_02600</name>
</gene>
<dbReference type="PROSITE" id="PS51689">
    <property type="entry name" value="SAM_RNA_A_N6_MT"/>
    <property type="match status" value="1"/>
</dbReference>
<evidence type="ECO:0000256" key="3">
    <source>
        <dbReference type="ARBA" id="ARBA00022603"/>
    </source>
</evidence>
<keyword evidence="4 7" id="KW-0808">Transferase</keyword>
<evidence type="ECO:0000256" key="2">
    <source>
        <dbReference type="ARBA" id="ARBA00022552"/>
    </source>
</evidence>
<dbReference type="GO" id="GO:0052908">
    <property type="term" value="F:16S rRNA (adenine(1518)-N(6)/adenine(1519)-N(6))-dimethyltransferase activity"/>
    <property type="evidence" value="ECO:0007669"/>
    <property type="project" value="UniProtKB-EC"/>
</dbReference>
<keyword evidence="5 7" id="KW-0949">S-adenosyl-L-methionine</keyword>
<feature type="binding site" evidence="7 8">
    <location>
        <position position="75"/>
    </location>
    <ligand>
        <name>S-adenosyl-L-methionine</name>
        <dbReference type="ChEBI" id="CHEBI:59789"/>
    </ligand>
</feature>
<evidence type="ECO:0000256" key="5">
    <source>
        <dbReference type="ARBA" id="ARBA00022691"/>
    </source>
</evidence>
<keyword evidence="11" id="KW-1185">Reference proteome</keyword>
<feature type="binding site" evidence="7 8">
    <location>
        <position position="27"/>
    </location>
    <ligand>
        <name>S-adenosyl-L-methionine</name>
        <dbReference type="ChEBI" id="CHEBI:59789"/>
    </ligand>
</feature>
<dbReference type="SMART" id="SM00650">
    <property type="entry name" value="rADc"/>
    <property type="match status" value="1"/>
</dbReference>
<dbReference type="EMBL" id="JACRTB010000003">
    <property type="protein sequence ID" value="MBC8575303.1"/>
    <property type="molecule type" value="Genomic_DNA"/>
</dbReference>
<evidence type="ECO:0000256" key="7">
    <source>
        <dbReference type="HAMAP-Rule" id="MF_00607"/>
    </source>
</evidence>
<keyword evidence="3 7" id="KW-0489">Methyltransferase</keyword>
<protein>
    <recommendedName>
        <fullName evidence="7">Ribosomal RNA small subunit methyltransferase A</fullName>
        <ecNumber evidence="7">2.1.1.182</ecNumber>
    </recommendedName>
    <alternativeName>
        <fullName evidence="7">16S rRNA (adenine(1518)-N(6)/adenine(1519)-N(6))-dimethyltransferase</fullName>
    </alternativeName>
    <alternativeName>
        <fullName evidence="7">16S rRNA dimethyladenosine transferase</fullName>
    </alternativeName>
    <alternativeName>
        <fullName evidence="7">16S rRNA dimethylase</fullName>
    </alternativeName>
    <alternativeName>
        <fullName evidence="7">S-adenosylmethionine-6-N', N'-adenosyl(rRNA) dimethyltransferase</fullName>
    </alternativeName>
</protein>
<dbReference type="PANTHER" id="PTHR11727:SF7">
    <property type="entry name" value="DIMETHYLADENOSINE TRANSFERASE-RELATED"/>
    <property type="match status" value="1"/>
</dbReference>
<feature type="domain" description="Ribosomal RNA adenine methylase transferase N-terminal" evidence="9">
    <location>
        <begin position="34"/>
        <end position="209"/>
    </location>
</feature>
<evidence type="ECO:0000256" key="4">
    <source>
        <dbReference type="ARBA" id="ARBA00022679"/>
    </source>
</evidence>
<dbReference type="InterPro" id="IPR023165">
    <property type="entry name" value="rRNA_Ade_diMease-like_C"/>
</dbReference>
<feature type="binding site" evidence="7 8">
    <location>
        <position position="29"/>
    </location>
    <ligand>
        <name>S-adenosyl-L-methionine</name>
        <dbReference type="ChEBI" id="CHEBI:59789"/>
    </ligand>
</feature>
<evidence type="ECO:0000256" key="6">
    <source>
        <dbReference type="ARBA" id="ARBA00022884"/>
    </source>
</evidence>
<dbReference type="CDD" id="cd02440">
    <property type="entry name" value="AdoMet_MTases"/>
    <property type="match status" value="1"/>
</dbReference>
<organism evidence="10 11">
    <name type="scientific">Yanshouia hominis</name>
    <dbReference type="NCBI Taxonomy" id="2763673"/>
    <lineage>
        <taxon>Bacteria</taxon>
        <taxon>Bacillati</taxon>
        <taxon>Bacillota</taxon>
        <taxon>Clostridia</taxon>
        <taxon>Eubacteriales</taxon>
        <taxon>Oscillospiraceae</taxon>
        <taxon>Yanshouia</taxon>
    </lineage>
</organism>
<sequence>MALTDRARLRELLERHGFTFSKAMGQNFLVNPSVCPRMAELGGAAPGVGVLEIGPGVGVLTAELARRAGRVVCVELDSRLPPILAETLAEFDNVEIVLGDVMEVDLQSLIAERFGGMPVVVCANLPYYITTPILMRLLESRLPVDAITVMVQKEAAARLCAAPGERECGAISAAIAYYAEPRVLFPVSAGSFMPAPKVDSAVIRLDLRPKPPVSPGDERLMFELVRGAFAQRRKTVLNALSASLGIGKDELSQAFRTAGVDCGQRAERLTLQQFADLSDAVRALRAAGRFRS</sequence>
<comment type="subcellular location">
    <subcellularLocation>
        <location evidence="7">Cytoplasm</location>
    </subcellularLocation>
</comment>
<dbReference type="PROSITE" id="PS01131">
    <property type="entry name" value="RRNA_A_DIMETH"/>
    <property type="match status" value="1"/>
</dbReference>
<dbReference type="InterPro" id="IPR029063">
    <property type="entry name" value="SAM-dependent_MTases_sf"/>
</dbReference>
<dbReference type="InterPro" id="IPR020596">
    <property type="entry name" value="rRNA_Ade_Mease_Trfase_CS"/>
</dbReference>
<dbReference type="InterPro" id="IPR001737">
    <property type="entry name" value="KsgA/Erm"/>
</dbReference>
<dbReference type="InterPro" id="IPR020598">
    <property type="entry name" value="rRNA_Ade_methylase_Trfase_N"/>
</dbReference>
<dbReference type="Gene3D" id="3.40.50.150">
    <property type="entry name" value="Vaccinia Virus protein VP39"/>
    <property type="match status" value="1"/>
</dbReference>
<feature type="binding site" evidence="7 8">
    <location>
        <position position="124"/>
    </location>
    <ligand>
        <name>S-adenosyl-L-methionine</name>
        <dbReference type="ChEBI" id="CHEBI:59789"/>
    </ligand>
</feature>
<comment type="caution">
    <text evidence="10">The sequence shown here is derived from an EMBL/GenBank/DDBJ whole genome shotgun (WGS) entry which is preliminary data.</text>
</comment>
<evidence type="ECO:0000256" key="8">
    <source>
        <dbReference type="PROSITE-ProRule" id="PRU01026"/>
    </source>
</evidence>
<dbReference type="InterPro" id="IPR011530">
    <property type="entry name" value="rRNA_adenine_dimethylase"/>
</dbReference>
<dbReference type="Proteomes" id="UP000658131">
    <property type="component" value="Unassembled WGS sequence"/>
</dbReference>
<evidence type="ECO:0000313" key="11">
    <source>
        <dbReference type="Proteomes" id="UP000658131"/>
    </source>
</evidence>
<evidence type="ECO:0000259" key="9">
    <source>
        <dbReference type="SMART" id="SM00650"/>
    </source>
</evidence>
<comment type="catalytic activity">
    <reaction evidence="7">
        <text>adenosine(1518)/adenosine(1519) in 16S rRNA + 4 S-adenosyl-L-methionine = N(6)-dimethyladenosine(1518)/N(6)-dimethyladenosine(1519) in 16S rRNA + 4 S-adenosyl-L-homocysteine + 4 H(+)</text>
        <dbReference type="Rhea" id="RHEA:19609"/>
        <dbReference type="Rhea" id="RHEA-COMP:10232"/>
        <dbReference type="Rhea" id="RHEA-COMP:10233"/>
        <dbReference type="ChEBI" id="CHEBI:15378"/>
        <dbReference type="ChEBI" id="CHEBI:57856"/>
        <dbReference type="ChEBI" id="CHEBI:59789"/>
        <dbReference type="ChEBI" id="CHEBI:74411"/>
        <dbReference type="ChEBI" id="CHEBI:74493"/>
        <dbReference type="EC" id="2.1.1.182"/>
    </reaction>
</comment>
<reference evidence="10 11" key="1">
    <citation type="submission" date="2020-08" db="EMBL/GenBank/DDBJ databases">
        <title>Genome public.</title>
        <authorList>
            <person name="Liu C."/>
            <person name="Sun Q."/>
        </authorList>
    </citation>
    <scope>NUCLEOTIDE SEQUENCE [LARGE SCALE GENOMIC DNA]</scope>
    <source>
        <strain evidence="10 11">BX1</strain>
    </source>
</reference>
<name>A0ABR7NFW3_9FIRM</name>
<dbReference type="EC" id="2.1.1.182" evidence="7"/>
<dbReference type="Gene3D" id="1.10.8.100">
    <property type="entry name" value="Ribosomal RNA adenine dimethylase-like, domain 2"/>
    <property type="match status" value="1"/>
</dbReference>
<evidence type="ECO:0000256" key="1">
    <source>
        <dbReference type="ARBA" id="ARBA00022490"/>
    </source>
</evidence>
<dbReference type="RefSeq" id="WP_262398947.1">
    <property type="nucleotide sequence ID" value="NZ_JACRTB010000003.1"/>
</dbReference>
<accession>A0ABR7NFW3</accession>
<comment type="similarity">
    <text evidence="7">Belongs to the class I-like SAM-binding methyltransferase superfamily. rRNA adenine N(6)-methyltransferase family. RsmA subfamily.</text>
</comment>